<evidence type="ECO:0000313" key="1">
    <source>
        <dbReference type="EMBL" id="KYC57729.1"/>
    </source>
</evidence>
<sequence length="193" mass="22118">MAYLTEIATKTQTIPTFPIEVCVQTGDITYFRVSNVRNSLTYYLGHKGELTRQASKAKLFTHKPSINEILLMEEFSCETIGDFSSCDILDPNNWYIDKGENGYIISYQTGEMVNCLYLNWQGNLGEEITEFSHTPSLTEIFNLMKLYYETESINTYTVEHVVISVTKIESLHEQLPKTPKLGEFIPNCPRYGI</sequence>
<protein>
    <submittedName>
        <fullName evidence="1">Uncharacterized protein</fullName>
    </submittedName>
</protein>
<organism evidence="1">
    <name type="scientific">Candidatus Methanofastidiosum methylothiophilum</name>
    <dbReference type="NCBI Taxonomy" id="1705564"/>
    <lineage>
        <taxon>Archaea</taxon>
        <taxon>Methanobacteriati</taxon>
        <taxon>Methanobacteriota</taxon>
        <taxon>Stenosarchaea group</taxon>
        <taxon>Candidatus Methanofastidiosia</taxon>
        <taxon>Candidatus Methanofastidiosales</taxon>
        <taxon>Candidatus Methanofastidiosaceae</taxon>
        <taxon>Candidatus Methanofastidiosum</taxon>
    </lineage>
</organism>
<gene>
    <name evidence="1" type="ORF">APG09_00974</name>
</gene>
<comment type="caution">
    <text evidence="1">The sequence shown here is derived from an EMBL/GenBank/DDBJ whole genome shotgun (WGS) entry which is preliminary data.</text>
</comment>
<dbReference type="EMBL" id="LNJE01000010">
    <property type="protein sequence ID" value="KYC57729.1"/>
    <property type="molecule type" value="Genomic_DNA"/>
</dbReference>
<dbReference type="AlphaFoldDB" id="A0A150JKE7"/>
<accession>A0A150JKE7</accession>
<proteinExistence type="predicted"/>
<reference evidence="1" key="1">
    <citation type="journal article" date="2016" name="ISME J.">
        <title>Chasing the elusive Euryarchaeota class WSA2: genomes reveal a uniquely fastidious methyl-reducing methanogen.</title>
        <authorList>
            <person name="Nobu M.K."/>
            <person name="Narihiro T."/>
            <person name="Kuroda K."/>
            <person name="Mei R."/>
            <person name="Liu W.T."/>
        </authorList>
    </citation>
    <scope>NUCLEOTIDE SEQUENCE [LARGE SCALE GENOMIC DNA]</scope>
    <source>
        <strain evidence="1">ADurb1213_Bin02801</strain>
    </source>
</reference>
<name>A0A150JKE7_9EURY</name>